<evidence type="ECO:0000256" key="3">
    <source>
        <dbReference type="ARBA" id="ARBA00022722"/>
    </source>
</evidence>
<keyword evidence="6 7" id="KW-0694">RNA-binding</keyword>
<dbReference type="NCBIfam" id="TIGR00358">
    <property type="entry name" value="3_prime_RNase"/>
    <property type="match status" value="1"/>
</dbReference>
<dbReference type="EMBL" id="LR214939">
    <property type="protein sequence ID" value="VEU56121.1"/>
    <property type="molecule type" value="Genomic_DNA"/>
</dbReference>
<dbReference type="SUPFAM" id="SSF50249">
    <property type="entry name" value="Nucleic acid-binding proteins"/>
    <property type="match status" value="1"/>
</dbReference>
<dbReference type="HAMAP" id="MF_01895">
    <property type="entry name" value="RNase_R"/>
    <property type="match status" value="1"/>
</dbReference>
<protein>
    <recommendedName>
        <fullName evidence="7">Ribonuclease R</fullName>
        <shortName evidence="7">RNase R</shortName>
        <ecNumber evidence="7">3.1.13.1</ecNumber>
    </recommendedName>
</protein>
<sequence length="714" mass="82964">MSFYKHNKYRDKKIYSFDENKILNFIINLKKANFIEIAKHLKIKPNENKQLTFLLKELISNKKIQINKDDEYYPIFFVQEFTGPITITAKRLGFLDFGSEEELRSAFVPPYMLKAILDQDVVKANIYSYEQNNETKYFGDITEIVSHSVKTIIGELIRVKNRIYFNAFDEKNQANFLIEDLTKFSHQNIENNLYKFNILDDKNLDSIKVTFNSKVASKSEKDYVVKKILSANEVQQNFPKEVVDDALKIPQFVSKEEIKKRRNLIDLPTVTIDGLDTKDFDDAISCYKINDNYKLFIHIADVSYYVTEGSEIDKEALLRGTSIYLPNKVIPMLPFELSNGICSLNPNEIRNCITLELEIDKLGNTIKSDIYESVIKSNYRLTYNEVNDFLDNKINSLPQEIKENIFHAYELSKIILKCKEQEGYIDFEIEEPKLVMDNLDVIDIEVLKEGKAEKLIEAFMVKANETVATMMEKHNLPSIYRVHDKPSDEKLFALQELLSFSKLNVNVPFDGNPKSFANMVLKLKEIDFSDYIKSALLRTMQKAIYSTKNIGHFGLGSKAYSHFTSPIRRYPDLILHRLIRKFIFNKKFDVNKYDEYENQIALVALSNSNSEKTAMQVERDVVDFWKSQFFKQFINKEFEAIAISIEKYGVFFNIEKFQTSVLVRFESITNDSILKVSNFQTIGKKHKILVGSKYKILIDSIDDVKGKINAKLVV</sequence>
<gene>
    <name evidence="9" type="primary">vacB_2</name>
    <name evidence="7" type="synonym">rnr</name>
    <name evidence="9" type="ORF">NCTC10113_01004</name>
</gene>
<dbReference type="RefSeq" id="WP_024543994.1">
    <property type="nucleotide sequence ID" value="NZ_LR214938.2"/>
</dbReference>
<dbReference type="InterPro" id="IPR011805">
    <property type="entry name" value="RNase_R"/>
</dbReference>
<proteinExistence type="inferred from homology"/>
<evidence type="ECO:0000259" key="8">
    <source>
        <dbReference type="SMART" id="SM00955"/>
    </source>
</evidence>
<evidence type="ECO:0000256" key="1">
    <source>
        <dbReference type="ARBA" id="ARBA00001849"/>
    </source>
</evidence>
<keyword evidence="9" id="KW-0614">Plasmid</keyword>
<dbReference type="NCBIfam" id="TIGR02063">
    <property type="entry name" value="RNase_R"/>
    <property type="match status" value="1"/>
</dbReference>
<comment type="function">
    <text evidence="7">3'-5' exoribonuclease that releases 5'-nucleoside monophosphates and is involved in maturation of structured RNAs.</text>
</comment>
<dbReference type="AlphaFoldDB" id="A0A448ZXY9"/>
<dbReference type="SMART" id="SM00955">
    <property type="entry name" value="RNB"/>
    <property type="match status" value="1"/>
</dbReference>
<feature type="domain" description="RNB" evidence="8">
    <location>
        <begin position="261"/>
        <end position="585"/>
    </location>
</feature>
<dbReference type="EC" id="3.1.13.1" evidence="7"/>
<dbReference type="InterPro" id="IPR022966">
    <property type="entry name" value="RNase_II/R_CS"/>
</dbReference>
<accession>A0A448ZXY9</accession>
<evidence type="ECO:0000256" key="5">
    <source>
        <dbReference type="ARBA" id="ARBA00022839"/>
    </source>
</evidence>
<comment type="subcellular location">
    <subcellularLocation>
        <location evidence="7">Cytoplasm</location>
    </subcellularLocation>
</comment>
<dbReference type="InterPro" id="IPR004476">
    <property type="entry name" value="RNase_II/RNase_R"/>
</dbReference>
<dbReference type="InterPro" id="IPR012340">
    <property type="entry name" value="NA-bd_OB-fold"/>
</dbReference>
<keyword evidence="5 7" id="KW-0269">Exonuclease</keyword>
<comment type="similarity">
    <text evidence="7">Belongs to the RNR ribonuclease family. RNase R subfamily.</text>
</comment>
<organism evidence="9">
    <name type="scientific">Metamycoplasma salivarium</name>
    <name type="common">Mycoplasma salivarium</name>
    <dbReference type="NCBI Taxonomy" id="2124"/>
    <lineage>
        <taxon>Bacteria</taxon>
        <taxon>Bacillati</taxon>
        <taxon>Mycoplasmatota</taxon>
        <taxon>Mycoplasmoidales</taxon>
        <taxon>Metamycoplasmataceae</taxon>
        <taxon>Metamycoplasma</taxon>
    </lineage>
</organism>
<keyword evidence="2 7" id="KW-0963">Cytoplasm</keyword>
<dbReference type="GO" id="GO:0008859">
    <property type="term" value="F:exoribonuclease II activity"/>
    <property type="evidence" value="ECO:0007669"/>
    <property type="project" value="UniProtKB-UniRule"/>
</dbReference>
<dbReference type="PANTHER" id="PTHR23355:SF9">
    <property type="entry name" value="DIS3-LIKE EXONUCLEASE 2"/>
    <property type="match status" value="1"/>
</dbReference>
<dbReference type="GO" id="GO:0003723">
    <property type="term" value="F:RNA binding"/>
    <property type="evidence" value="ECO:0007669"/>
    <property type="project" value="UniProtKB-UniRule"/>
</dbReference>
<dbReference type="GO" id="GO:0005829">
    <property type="term" value="C:cytosol"/>
    <property type="evidence" value="ECO:0007669"/>
    <property type="project" value="TreeGrafter"/>
</dbReference>
<evidence type="ECO:0000256" key="2">
    <source>
        <dbReference type="ARBA" id="ARBA00022490"/>
    </source>
</evidence>
<dbReference type="GO" id="GO:0006402">
    <property type="term" value="P:mRNA catabolic process"/>
    <property type="evidence" value="ECO:0007669"/>
    <property type="project" value="TreeGrafter"/>
</dbReference>
<evidence type="ECO:0000256" key="6">
    <source>
        <dbReference type="ARBA" id="ARBA00022884"/>
    </source>
</evidence>
<evidence type="ECO:0000313" key="9">
    <source>
        <dbReference type="EMBL" id="VEU56121.1"/>
    </source>
</evidence>
<dbReference type="InterPro" id="IPR050180">
    <property type="entry name" value="RNR_Ribonuclease"/>
</dbReference>
<evidence type="ECO:0000256" key="7">
    <source>
        <dbReference type="HAMAP-Rule" id="MF_01895"/>
    </source>
</evidence>
<evidence type="ECO:0000256" key="4">
    <source>
        <dbReference type="ARBA" id="ARBA00022801"/>
    </source>
</evidence>
<dbReference type="InterPro" id="IPR001900">
    <property type="entry name" value="RNase_II/R"/>
</dbReference>
<geneLocation type="plasmid" evidence="9">
    <name>2</name>
</geneLocation>
<dbReference type="PROSITE" id="PS01175">
    <property type="entry name" value="RIBONUCLEASE_II"/>
    <property type="match status" value="1"/>
</dbReference>
<keyword evidence="4 7" id="KW-0378">Hydrolase</keyword>
<keyword evidence="3 7" id="KW-0540">Nuclease</keyword>
<name>A0A448ZXY9_METSV</name>
<dbReference type="Pfam" id="PF00773">
    <property type="entry name" value="RNB"/>
    <property type="match status" value="1"/>
</dbReference>
<reference evidence="9" key="1">
    <citation type="submission" date="2019-01" db="EMBL/GenBank/DDBJ databases">
        <authorList>
            <consortium name="Pathogen Informatics"/>
        </authorList>
    </citation>
    <scope>NUCLEOTIDE SEQUENCE [LARGE SCALE GENOMIC DNA]</scope>
    <source>
        <strain evidence="9">NCTC10113</strain>
    </source>
</reference>
<dbReference type="PANTHER" id="PTHR23355">
    <property type="entry name" value="RIBONUCLEASE"/>
    <property type="match status" value="1"/>
</dbReference>
<comment type="catalytic activity">
    <reaction evidence="1 7">
        <text>Exonucleolytic cleavage in the 3'- to 5'-direction to yield nucleoside 5'-phosphates.</text>
        <dbReference type="EC" id="3.1.13.1"/>
    </reaction>
</comment>